<gene>
    <name evidence="2" type="ORF">RJ639_017293</name>
</gene>
<dbReference type="Pfam" id="PF00385">
    <property type="entry name" value="Chromo"/>
    <property type="match status" value="1"/>
</dbReference>
<dbReference type="PROSITE" id="PS50013">
    <property type="entry name" value="CHROMO_2"/>
    <property type="match status" value="1"/>
</dbReference>
<dbReference type="SUPFAM" id="SSF54160">
    <property type="entry name" value="Chromo domain-like"/>
    <property type="match status" value="1"/>
</dbReference>
<dbReference type="Gene3D" id="2.40.50.40">
    <property type="match status" value="1"/>
</dbReference>
<organism evidence="2 3">
    <name type="scientific">Escallonia herrerae</name>
    <dbReference type="NCBI Taxonomy" id="1293975"/>
    <lineage>
        <taxon>Eukaryota</taxon>
        <taxon>Viridiplantae</taxon>
        <taxon>Streptophyta</taxon>
        <taxon>Embryophyta</taxon>
        <taxon>Tracheophyta</taxon>
        <taxon>Spermatophyta</taxon>
        <taxon>Magnoliopsida</taxon>
        <taxon>eudicotyledons</taxon>
        <taxon>Gunneridae</taxon>
        <taxon>Pentapetalae</taxon>
        <taxon>asterids</taxon>
        <taxon>campanulids</taxon>
        <taxon>Escalloniales</taxon>
        <taxon>Escalloniaceae</taxon>
        <taxon>Escallonia</taxon>
    </lineage>
</organism>
<comment type="caution">
    <text evidence="2">The sequence shown here is derived from an EMBL/GenBank/DDBJ whole genome shotgun (WGS) entry which is preliminary data.</text>
</comment>
<dbReference type="InterPro" id="IPR000953">
    <property type="entry name" value="Chromo/chromo_shadow_dom"/>
</dbReference>
<evidence type="ECO:0000259" key="1">
    <source>
        <dbReference type="PROSITE" id="PS50013"/>
    </source>
</evidence>
<evidence type="ECO:0000313" key="3">
    <source>
        <dbReference type="Proteomes" id="UP001188597"/>
    </source>
</evidence>
<proteinExistence type="predicted"/>
<dbReference type="EMBL" id="JAVXUP010001931">
    <property type="protein sequence ID" value="KAK3006913.1"/>
    <property type="molecule type" value="Genomic_DNA"/>
</dbReference>
<dbReference type="InterPro" id="IPR023780">
    <property type="entry name" value="Chromo_domain"/>
</dbReference>
<evidence type="ECO:0000313" key="2">
    <source>
        <dbReference type="EMBL" id="KAK3006913.1"/>
    </source>
</evidence>
<dbReference type="SMART" id="SM00298">
    <property type="entry name" value="CHROMO"/>
    <property type="match status" value="1"/>
</dbReference>
<name>A0AA89AM76_9ASTE</name>
<keyword evidence="3" id="KW-1185">Reference proteome</keyword>
<protein>
    <recommendedName>
        <fullName evidence="1">Chromo domain-containing protein</fullName>
    </recommendedName>
</protein>
<dbReference type="InterPro" id="IPR016197">
    <property type="entry name" value="Chromo-like_dom_sf"/>
</dbReference>
<reference evidence="2" key="1">
    <citation type="submission" date="2022-12" db="EMBL/GenBank/DDBJ databases">
        <title>Draft genome assemblies for two species of Escallonia (Escalloniales).</title>
        <authorList>
            <person name="Chanderbali A."/>
            <person name="Dervinis C."/>
            <person name="Anghel I."/>
            <person name="Soltis D."/>
            <person name="Soltis P."/>
            <person name="Zapata F."/>
        </authorList>
    </citation>
    <scope>NUCLEOTIDE SEQUENCE</scope>
    <source>
        <strain evidence="2">UCBG64.0493</strain>
        <tissue evidence="2">Leaf</tissue>
    </source>
</reference>
<feature type="domain" description="Chromo" evidence="1">
    <location>
        <begin position="19"/>
        <end position="78"/>
    </location>
</feature>
<dbReference type="Proteomes" id="UP001188597">
    <property type="component" value="Unassembled WGS sequence"/>
</dbReference>
<dbReference type="CDD" id="cd00024">
    <property type="entry name" value="CD_CSD"/>
    <property type="match status" value="1"/>
</dbReference>
<sequence>MKKHADKNKRSQEFNVGDKVMVKLLPQDPSCKRHQEYLVKWQGYKEEENTWERAADLSYNDKIEAYHMQKLTRASTALVGDNVTGCLLAPTMTSTVPLCPSSTALLCPSSTAPHAQLQCPLKI</sequence>
<dbReference type="AlphaFoldDB" id="A0AA89AM76"/>
<accession>A0AA89AM76</accession>